<dbReference type="Proteomes" id="UP000291084">
    <property type="component" value="Chromosome 3"/>
</dbReference>
<sequence length="75" mass="8585">MRGEVLAGRERKDVFRVTGAKREWKDGENGEENEMKGDRAANRLDVRITMIIQSRDLVVRHQEGRATIDRTSVSS</sequence>
<dbReference type="AlphaFoldDB" id="A0A0S3RLE7"/>
<name>A0A0S3RLE7_PHAAN</name>
<dbReference type="EMBL" id="AP015036">
    <property type="protein sequence ID" value="BAT81351.1"/>
    <property type="molecule type" value="Genomic_DNA"/>
</dbReference>
<protein>
    <submittedName>
        <fullName evidence="1">Uncharacterized protein</fullName>
    </submittedName>
</protein>
<gene>
    <name evidence="1" type="primary">Vigan.03G104900</name>
    <name evidence="1" type="ORF">VIGAN_03104900</name>
</gene>
<accession>A0A0S3RLE7</accession>
<evidence type="ECO:0000313" key="1">
    <source>
        <dbReference type="EMBL" id="BAT81351.1"/>
    </source>
</evidence>
<proteinExistence type="predicted"/>
<organism evidence="1 2">
    <name type="scientific">Vigna angularis var. angularis</name>
    <dbReference type="NCBI Taxonomy" id="157739"/>
    <lineage>
        <taxon>Eukaryota</taxon>
        <taxon>Viridiplantae</taxon>
        <taxon>Streptophyta</taxon>
        <taxon>Embryophyta</taxon>
        <taxon>Tracheophyta</taxon>
        <taxon>Spermatophyta</taxon>
        <taxon>Magnoliopsida</taxon>
        <taxon>eudicotyledons</taxon>
        <taxon>Gunneridae</taxon>
        <taxon>Pentapetalae</taxon>
        <taxon>rosids</taxon>
        <taxon>fabids</taxon>
        <taxon>Fabales</taxon>
        <taxon>Fabaceae</taxon>
        <taxon>Papilionoideae</taxon>
        <taxon>50 kb inversion clade</taxon>
        <taxon>NPAAA clade</taxon>
        <taxon>indigoferoid/millettioid clade</taxon>
        <taxon>Phaseoleae</taxon>
        <taxon>Vigna</taxon>
    </lineage>
</organism>
<keyword evidence="2" id="KW-1185">Reference proteome</keyword>
<evidence type="ECO:0000313" key="2">
    <source>
        <dbReference type="Proteomes" id="UP000291084"/>
    </source>
</evidence>
<reference evidence="1 2" key="1">
    <citation type="journal article" date="2015" name="Sci. Rep.">
        <title>The power of single molecule real-time sequencing technology in the de novo assembly of a eukaryotic genome.</title>
        <authorList>
            <person name="Sakai H."/>
            <person name="Naito K."/>
            <person name="Ogiso-Tanaka E."/>
            <person name="Takahashi Y."/>
            <person name="Iseki K."/>
            <person name="Muto C."/>
            <person name="Satou K."/>
            <person name="Teruya K."/>
            <person name="Shiroma A."/>
            <person name="Shimoji M."/>
            <person name="Hirano T."/>
            <person name="Itoh T."/>
            <person name="Kaga A."/>
            <person name="Tomooka N."/>
        </authorList>
    </citation>
    <scope>NUCLEOTIDE SEQUENCE [LARGE SCALE GENOMIC DNA]</scope>
    <source>
        <strain evidence="2">cv. Shumari</strain>
    </source>
</reference>